<dbReference type="RefSeq" id="WP_420241805.1">
    <property type="nucleotide sequence ID" value="NZ_BOPV01000001.1"/>
</dbReference>
<comment type="subcellular location">
    <subcellularLocation>
        <location evidence="1">Cell membrane</location>
        <topology evidence="1">Multi-pass membrane protein</topology>
    </subcellularLocation>
</comment>
<organism evidence="8 9">
    <name type="scientific">Roseiterribacter gracilis</name>
    <dbReference type="NCBI Taxonomy" id="2812848"/>
    <lineage>
        <taxon>Bacteria</taxon>
        <taxon>Pseudomonadati</taxon>
        <taxon>Pseudomonadota</taxon>
        <taxon>Alphaproteobacteria</taxon>
        <taxon>Rhodospirillales</taxon>
        <taxon>Roseiterribacteraceae</taxon>
        <taxon>Roseiterribacter</taxon>
    </lineage>
</organism>
<dbReference type="Pfam" id="PF03176">
    <property type="entry name" value="MMPL"/>
    <property type="match status" value="1"/>
</dbReference>
<dbReference type="Proteomes" id="UP000681075">
    <property type="component" value="Unassembled WGS sequence"/>
</dbReference>
<dbReference type="NCBIfam" id="TIGR03480">
    <property type="entry name" value="HpnN"/>
    <property type="match status" value="1"/>
</dbReference>
<dbReference type="SUPFAM" id="SSF82866">
    <property type="entry name" value="Multidrug efflux transporter AcrB transmembrane domain"/>
    <property type="match status" value="2"/>
</dbReference>
<comment type="caution">
    <text evidence="8">The sequence shown here is derived from an EMBL/GenBank/DDBJ whole genome shotgun (WGS) entry which is preliminary data.</text>
</comment>
<feature type="transmembrane region" description="Helical" evidence="6">
    <location>
        <begin position="734"/>
        <end position="753"/>
    </location>
</feature>
<evidence type="ECO:0000313" key="9">
    <source>
        <dbReference type="Proteomes" id="UP000681075"/>
    </source>
</evidence>
<feature type="transmembrane region" description="Helical" evidence="6">
    <location>
        <begin position="398"/>
        <end position="420"/>
    </location>
</feature>
<dbReference type="PROSITE" id="PS50156">
    <property type="entry name" value="SSD"/>
    <property type="match status" value="1"/>
</dbReference>
<feature type="transmembrane region" description="Helical" evidence="6">
    <location>
        <begin position="323"/>
        <end position="346"/>
    </location>
</feature>
<evidence type="ECO:0000256" key="5">
    <source>
        <dbReference type="ARBA" id="ARBA00023136"/>
    </source>
</evidence>
<feature type="transmembrane region" description="Helical" evidence="6">
    <location>
        <begin position="269"/>
        <end position="289"/>
    </location>
</feature>
<proteinExistence type="predicted"/>
<evidence type="ECO:0000256" key="2">
    <source>
        <dbReference type="ARBA" id="ARBA00022475"/>
    </source>
</evidence>
<dbReference type="GO" id="GO:0005886">
    <property type="term" value="C:plasma membrane"/>
    <property type="evidence" value="ECO:0007669"/>
    <property type="project" value="UniProtKB-SubCell"/>
</dbReference>
<keyword evidence="5 6" id="KW-0472">Membrane</keyword>
<feature type="transmembrane region" description="Helical" evidence="6">
    <location>
        <begin position="449"/>
        <end position="470"/>
    </location>
</feature>
<feature type="transmembrane region" description="Helical" evidence="6">
    <location>
        <begin position="367"/>
        <end position="386"/>
    </location>
</feature>
<keyword evidence="3 6" id="KW-0812">Transmembrane</keyword>
<dbReference type="PANTHER" id="PTHR33406">
    <property type="entry name" value="MEMBRANE PROTEIN MJ1562-RELATED"/>
    <property type="match status" value="1"/>
</dbReference>
<dbReference type="PANTHER" id="PTHR33406:SF13">
    <property type="entry name" value="MEMBRANE PROTEIN YDFJ"/>
    <property type="match status" value="1"/>
</dbReference>
<evidence type="ECO:0000256" key="3">
    <source>
        <dbReference type="ARBA" id="ARBA00022692"/>
    </source>
</evidence>
<keyword evidence="9" id="KW-1185">Reference proteome</keyword>
<feature type="transmembrane region" description="Helical" evidence="6">
    <location>
        <begin position="759"/>
        <end position="782"/>
    </location>
</feature>
<reference evidence="8" key="1">
    <citation type="submission" date="2021-02" db="EMBL/GenBank/DDBJ databases">
        <title>Genome sequence of Rhodospirillales sp. strain TMPK1 isolated from soil.</title>
        <authorList>
            <person name="Nakai R."/>
            <person name="Kusada H."/>
            <person name="Tamaki H."/>
        </authorList>
    </citation>
    <scope>NUCLEOTIDE SEQUENCE</scope>
    <source>
        <strain evidence="8">TMPK1</strain>
    </source>
</reference>
<feature type="transmembrane region" description="Helical" evidence="6">
    <location>
        <begin position="699"/>
        <end position="722"/>
    </location>
</feature>
<dbReference type="Gene3D" id="1.20.1640.10">
    <property type="entry name" value="Multidrug efflux transporter AcrB transmembrane domain"/>
    <property type="match status" value="2"/>
</dbReference>
<protein>
    <submittedName>
        <fullName evidence="8">RND transporter</fullName>
    </submittedName>
</protein>
<feature type="domain" description="SSD" evidence="7">
    <location>
        <begin position="295"/>
        <end position="421"/>
    </location>
</feature>
<dbReference type="InterPro" id="IPR050545">
    <property type="entry name" value="Mycobact_MmpL"/>
</dbReference>
<evidence type="ECO:0000256" key="1">
    <source>
        <dbReference type="ARBA" id="ARBA00004651"/>
    </source>
</evidence>
<feature type="transmembrane region" description="Helical" evidence="6">
    <location>
        <begin position="794"/>
        <end position="812"/>
    </location>
</feature>
<dbReference type="EMBL" id="BOPV01000001">
    <property type="protein sequence ID" value="GIL38747.1"/>
    <property type="molecule type" value="Genomic_DNA"/>
</dbReference>
<sequence length="853" mass="91684">MRDFVARAVDFCRRRATYIVILAAIVTGLSVWYASNRLGIDTDTGRLLGEDLPWRKQEMALDKAFPANVDNLAIVIDGATPELADIAAQTIADKLTARTDLFRYTRRPDGGAFFDQQGLLLLPKEEVQQVADRLIQAQPLLGSLAADPSLRGLLRTLNLALEGKQRGLTDGSELQQPLAALADVADDTLKNPQPKPLGWSTLLTGRGDSKSDRQRFVLTQPVLDYSSLQPAEKARDFIHAIGAELPHVRVRITGAIAMSDEELETVSEGMGLSSGLSFAGVMVLLLIALRSWKMIVSILSTLIVGLLLTAAFAAATVKSLNMISVAFGVLFVGIAVDFSIQFAIAYRDTRHREPDPKLAMKETGRRMARPLVLAAATIAIGFLSFLPTDYRGVRELGLIAGAGMVIALILNLTLLPALMWRTRPHGAGARVGWSSWSVADRFLMQNRRAILIGTGVLALIAAALLPRLAFDFDPLHLRDPKTESVSTVLDLMADPNTTPYTLDLLKPSLDAAREAVDRIEKIPEVKHALWLGVFVADDQDDKLVLIEDLRNLLGPTLSPAKVLPAPSEDELRAALRTTVERLRAAGGPVETRLAGALEKLAGSDSARVAAFRDAVTAGLPRTLQQVRALLQAKKVSLETLPDDLKQSWIAADGRARVEIYPSIDAQDPKALQRFVLAVRAVEPTISGSAVTIRESANTIIGAFALAGVLSTIAIAIVLMIALRRASDVLRVMGPLLLAGLFTLATCAATGLELDFANIIALPLLLGIGVAFDIYFVVAWRAGRWPPLATATTRAVVFSASTTAVAFACLLLSSHPGTVGMGRLLLLELVWVLAVTLIVVPALLGPAPAVSEHQ</sequence>
<gene>
    <name evidence="8" type="ORF">TMPK1_09840</name>
</gene>
<evidence type="ECO:0000256" key="6">
    <source>
        <dbReference type="SAM" id="Phobius"/>
    </source>
</evidence>
<dbReference type="AlphaFoldDB" id="A0A8S8XBM3"/>
<dbReference type="InterPro" id="IPR017841">
    <property type="entry name" value="Hopanoid_biosynth_HpnN"/>
</dbReference>
<evidence type="ECO:0000313" key="8">
    <source>
        <dbReference type="EMBL" id="GIL38747.1"/>
    </source>
</evidence>
<feature type="transmembrane region" description="Helical" evidence="6">
    <location>
        <begin position="824"/>
        <end position="843"/>
    </location>
</feature>
<feature type="transmembrane region" description="Helical" evidence="6">
    <location>
        <begin position="296"/>
        <end position="317"/>
    </location>
</feature>
<dbReference type="InterPro" id="IPR004869">
    <property type="entry name" value="MMPL_dom"/>
</dbReference>
<evidence type="ECO:0000256" key="4">
    <source>
        <dbReference type="ARBA" id="ARBA00022989"/>
    </source>
</evidence>
<accession>A0A8S8XBM3</accession>
<dbReference type="InterPro" id="IPR000731">
    <property type="entry name" value="SSD"/>
</dbReference>
<name>A0A8S8XBM3_9PROT</name>
<keyword evidence="2" id="KW-1003">Cell membrane</keyword>
<evidence type="ECO:0000259" key="7">
    <source>
        <dbReference type="PROSITE" id="PS50156"/>
    </source>
</evidence>
<feature type="transmembrane region" description="Helical" evidence="6">
    <location>
        <begin position="16"/>
        <end position="34"/>
    </location>
</feature>
<keyword evidence="4 6" id="KW-1133">Transmembrane helix</keyword>